<name>A0A9P6XN52_9FUNG</name>
<evidence type="ECO:0000313" key="2">
    <source>
        <dbReference type="EMBL" id="KAG1529267.1"/>
    </source>
</evidence>
<dbReference type="Proteomes" id="UP000740926">
    <property type="component" value="Unassembled WGS sequence"/>
</dbReference>
<reference evidence="2 3" key="1">
    <citation type="journal article" date="2020" name="Microb. Genom.">
        <title>Genetic diversity of clinical and environmental Mucorales isolates obtained from an investigation of mucormycosis cases among solid organ transplant recipients.</title>
        <authorList>
            <person name="Nguyen M.H."/>
            <person name="Kaul D."/>
            <person name="Muto C."/>
            <person name="Cheng S.J."/>
            <person name="Richter R.A."/>
            <person name="Bruno V.M."/>
            <person name="Liu G."/>
            <person name="Beyhan S."/>
            <person name="Sundermann A.J."/>
            <person name="Mounaud S."/>
            <person name="Pasculle A.W."/>
            <person name="Nierman W.C."/>
            <person name="Driscoll E."/>
            <person name="Cumbie R."/>
            <person name="Clancy C.J."/>
            <person name="Dupont C.L."/>
        </authorList>
    </citation>
    <scope>NUCLEOTIDE SEQUENCE [LARGE SCALE GENOMIC DNA]</scope>
    <source>
        <strain evidence="2 3">GL24</strain>
    </source>
</reference>
<accession>A0A9P6XN52</accession>
<feature type="region of interest" description="Disordered" evidence="1">
    <location>
        <begin position="1"/>
        <end position="23"/>
    </location>
</feature>
<evidence type="ECO:0000256" key="1">
    <source>
        <dbReference type="SAM" id="MobiDB-lite"/>
    </source>
</evidence>
<comment type="caution">
    <text evidence="2">The sequence shown here is derived from an EMBL/GenBank/DDBJ whole genome shotgun (WGS) entry which is preliminary data.</text>
</comment>
<dbReference type="EMBL" id="JAANIU010015731">
    <property type="protein sequence ID" value="KAG1529267.1"/>
    <property type="molecule type" value="Genomic_DNA"/>
</dbReference>
<gene>
    <name evidence="2" type="ORF">G6F50_018111</name>
</gene>
<dbReference type="AlphaFoldDB" id="A0A9P6XN52"/>
<keyword evidence="3" id="KW-1185">Reference proteome</keyword>
<sequence length="85" mass="8628">MSVAGDLGPEEGPSGELDTKSEADSLAKTFSSGVVTSTEARGDARVSLVITGGGLIGTELGVFLAFLLGTPEDGVAFLRGQERDL</sequence>
<protein>
    <submittedName>
        <fullName evidence="2">Uncharacterized protein</fullName>
    </submittedName>
</protein>
<organism evidence="2 3">
    <name type="scientific">Rhizopus delemar</name>
    <dbReference type="NCBI Taxonomy" id="936053"/>
    <lineage>
        <taxon>Eukaryota</taxon>
        <taxon>Fungi</taxon>
        <taxon>Fungi incertae sedis</taxon>
        <taxon>Mucoromycota</taxon>
        <taxon>Mucoromycotina</taxon>
        <taxon>Mucoromycetes</taxon>
        <taxon>Mucorales</taxon>
        <taxon>Mucorineae</taxon>
        <taxon>Rhizopodaceae</taxon>
        <taxon>Rhizopus</taxon>
    </lineage>
</organism>
<evidence type="ECO:0000313" key="3">
    <source>
        <dbReference type="Proteomes" id="UP000740926"/>
    </source>
</evidence>
<proteinExistence type="predicted"/>